<accession>A0A0E9TFB0</accession>
<reference evidence="1" key="2">
    <citation type="journal article" date="2015" name="Fish Shellfish Immunol.">
        <title>Early steps in the European eel (Anguilla anguilla)-Vibrio vulnificus interaction in the gills: Role of the RtxA13 toxin.</title>
        <authorList>
            <person name="Callol A."/>
            <person name="Pajuelo D."/>
            <person name="Ebbesson L."/>
            <person name="Teles M."/>
            <person name="MacKenzie S."/>
            <person name="Amaro C."/>
        </authorList>
    </citation>
    <scope>NUCLEOTIDE SEQUENCE</scope>
</reference>
<reference evidence="1" key="1">
    <citation type="submission" date="2014-11" db="EMBL/GenBank/DDBJ databases">
        <authorList>
            <person name="Amaro Gonzalez C."/>
        </authorList>
    </citation>
    <scope>NUCLEOTIDE SEQUENCE</scope>
</reference>
<dbReference type="AlphaFoldDB" id="A0A0E9TFB0"/>
<evidence type="ECO:0000313" key="1">
    <source>
        <dbReference type="EMBL" id="JAH52266.1"/>
    </source>
</evidence>
<sequence length="19" mass="2305">MTSAGLSLYYQLYKVCMWF</sequence>
<dbReference type="EMBL" id="GBXM01056311">
    <property type="protein sequence ID" value="JAH52266.1"/>
    <property type="molecule type" value="Transcribed_RNA"/>
</dbReference>
<name>A0A0E9TFB0_ANGAN</name>
<protein>
    <submittedName>
        <fullName evidence="1">Uncharacterized protein</fullName>
    </submittedName>
</protein>
<proteinExistence type="predicted"/>
<organism evidence="1">
    <name type="scientific">Anguilla anguilla</name>
    <name type="common">European freshwater eel</name>
    <name type="synonym">Muraena anguilla</name>
    <dbReference type="NCBI Taxonomy" id="7936"/>
    <lineage>
        <taxon>Eukaryota</taxon>
        <taxon>Metazoa</taxon>
        <taxon>Chordata</taxon>
        <taxon>Craniata</taxon>
        <taxon>Vertebrata</taxon>
        <taxon>Euteleostomi</taxon>
        <taxon>Actinopterygii</taxon>
        <taxon>Neopterygii</taxon>
        <taxon>Teleostei</taxon>
        <taxon>Anguilliformes</taxon>
        <taxon>Anguillidae</taxon>
        <taxon>Anguilla</taxon>
    </lineage>
</organism>